<name>A0A2H1W757_SPOFR</name>
<reference evidence="1" key="1">
    <citation type="submission" date="2016-07" db="EMBL/GenBank/DDBJ databases">
        <authorList>
            <person name="Bretaudeau A."/>
        </authorList>
    </citation>
    <scope>NUCLEOTIDE SEQUENCE</scope>
    <source>
        <strain evidence="1">Rice</strain>
        <tissue evidence="1">Whole body</tissue>
    </source>
</reference>
<gene>
    <name evidence="1" type="ORF">SFRICE_032948</name>
</gene>
<protein>
    <submittedName>
        <fullName evidence="1">SFRICE_032948</fullName>
    </submittedName>
</protein>
<organism evidence="1">
    <name type="scientific">Spodoptera frugiperda</name>
    <name type="common">Fall armyworm</name>
    <dbReference type="NCBI Taxonomy" id="7108"/>
    <lineage>
        <taxon>Eukaryota</taxon>
        <taxon>Metazoa</taxon>
        <taxon>Ecdysozoa</taxon>
        <taxon>Arthropoda</taxon>
        <taxon>Hexapoda</taxon>
        <taxon>Insecta</taxon>
        <taxon>Pterygota</taxon>
        <taxon>Neoptera</taxon>
        <taxon>Endopterygota</taxon>
        <taxon>Lepidoptera</taxon>
        <taxon>Glossata</taxon>
        <taxon>Ditrysia</taxon>
        <taxon>Noctuoidea</taxon>
        <taxon>Noctuidae</taxon>
        <taxon>Amphipyrinae</taxon>
        <taxon>Spodoptera</taxon>
    </lineage>
</organism>
<proteinExistence type="predicted"/>
<dbReference type="AlphaFoldDB" id="A0A2H1W757"/>
<accession>A0A2H1W757</accession>
<dbReference type="EMBL" id="ODYU01006744">
    <property type="protein sequence ID" value="SOQ48877.1"/>
    <property type="molecule type" value="Genomic_DNA"/>
</dbReference>
<sequence length="100" mass="11327">MQEAHINEQHSATHDAAIVALLLSSSATIAYKLVEFLVKTLRDVYVTELLLNDWTDFDEIFCVFSRGSENGLDSEFCPLDNLLILECFTLDPTNFQIKDV</sequence>
<evidence type="ECO:0000313" key="1">
    <source>
        <dbReference type="EMBL" id="SOQ48877.1"/>
    </source>
</evidence>